<evidence type="ECO:0000256" key="6">
    <source>
        <dbReference type="ARBA" id="ARBA00022989"/>
    </source>
</evidence>
<evidence type="ECO:0000256" key="5">
    <source>
        <dbReference type="ARBA" id="ARBA00022737"/>
    </source>
</evidence>
<dbReference type="Gene3D" id="1.50.40.10">
    <property type="entry name" value="Mitochondrial carrier domain"/>
    <property type="match status" value="1"/>
</dbReference>
<protein>
    <submittedName>
        <fullName evidence="11">Mitochondrial uncoupling protein 3-like</fullName>
    </submittedName>
</protein>
<comment type="subcellular location">
    <subcellularLocation>
        <location evidence="1">Membrane</location>
        <topology evidence="1">Multi-pass membrane protein</topology>
    </subcellularLocation>
</comment>
<comment type="similarity">
    <text evidence="2 9">Belongs to the mitochondrial carrier (TC 2.A.29) family.</text>
</comment>
<feature type="region of interest" description="Disordered" evidence="10">
    <location>
        <begin position="207"/>
        <end position="234"/>
    </location>
</feature>
<keyword evidence="6" id="KW-1133">Transmembrane helix</keyword>
<dbReference type="AlphaFoldDB" id="A0ABC9W8A7"/>
<evidence type="ECO:0000256" key="8">
    <source>
        <dbReference type="PROSITE-ProRule" id="PRU00282"/>
    </source>
</evidence>
<feature type="repeat" description="Solcar" evidence="8">
    <location>
        <begin position="11"/>
        <end position="102"/>
    </location>
</feature>
<proteinExistence type="inferred from homology"/>
<dbReference type="InterPro" id="IPR002067">
    <property type="entry name" value="MCP"/>
</dbReference>
<keyword evidence="7 8" id="KW-0472">Membrane</keyword>
<keyword evidence="12" id="KW-1185">Reference proteome</keyword>
<evidence type="ECO:0000256" key="7">
    <source>
        <dbReference type="ARBA" id="ARBA00023136"/>
    </source>
</evidence>
<evidence type="ECO:0000256" key="10">
    <source>
        <dbReference type="SAM" id="MobiDB-lite"/>
    </source>
</evidence>
<dbReference type="InterPro" id="IPR050391">
    <property type="entry name" value="Mito_Metabolite_Transporter"/>
</dbReference>
<accession>A0ABC9W8A7</accession>
<evidence type="ECO:0000256" key="3">
    <source>
        <dbReference type="ARBA" id="ARBA00022448"/>
    </source>
</evidence>
<dbReference type="EMBL" id="BAAFJT010000001">
    <property type="protein sequence ID" value="GAB0181017.1"/>
    <property type="molecule type" value="Genomic_DNA"/>
</dbReference>
<sequence length="234" mass="24765">MVGFKPPEVPPTATVKFLGAGPAACVADVITFPLDAAKVRLQVQGEAKLVGKGPAAQYKGVFGTIATTVRTEGPRSLYSGLAAGLQRQMSFASIRSGLYDSVKQFYAKGCRAGELAGAMAVAFAQPTEVVKVHFQAGREGGRRYQGTIDAYRTIARQEGVRGLWRGTSPNITRSAIVNCAELVTYDLIKDALLKSHLASGEAPGSAAETQLGPCNFHPKHLPGLTPRLRLSPGR</sequence>
<evidence type="ECO:0000256" key="9">
    <source>
        <dbReference type="RuleBase" id="RU000488"/>
    </source>
</evidence>
<dbReference type="InterPro" id="IPR023395">
    <property type="entry name" value="MCP_dom_sf"/>
</dbReference>
<dbReference type="PROSITE" id="PS50920">
    <property type="entry name" value="SOLCAR"/>
    <property type="match status" value="2"/>
</dbReference>
<dbReference type="Proteomes" id="UP001623348">
    <property type="component" value="Unassembled WGS sequence"/>
</dbReference>
<evidence type="ECO:0000313" key="11">
    <source>
        <dbReference type="EMBL" id="GAB0181017.1"/>
    </source>
</evidence>
<keyword evidence="3 9" id="KW-0813">Transport</keyword>
<dbReference type="SUPFAM" id="SSF103506">
    <property type="entry name" value="Mitochondrial carrier"/>
    <property type="match status" value="1"/>
</dbReference>
<dbReference type="Pfam" id="PF00153">
    <property type="entry name" value="Mito_carr"/>
    <property type="match status" value="2"/>
</dbReference>
<evidence type="ECO:0000313" key="12">
    <source>
        <dbReference type="Proteomes" id="UP001623348"/>
    </source>
</evidence>
<dbReference type="InterPro" id="IPR018108">
    <property type="entry name" value="MCP_transmembrane"/>
</dbReference>
<reference evidence="11 12" key="1">
    <citation type="submission" date="2024-06" db="EMBL/GenBank/DDBJ databases">
        <title>The draft genome of Grus japonensis, version 3.</title>
        <authorList>
            <person name="Nabeshima K."/>
            <person name="Suzuki S."/>
            <person name="Onuma M."/>
        </authorList>
    </citation>
    <scope>NUCLEOTIDE SEQUENCE [LARGE SCALE GENOMIC DNA]</scope>
    <source>
        <strain evidence="11 12">451A</strain>
    </source>
</reference>
<dbReference type="PRINTS" id="PR00784">
    <property type="entry name" value="MTUNCOUPLING"/>
</dbReference>
<organism evidence="11 12">
    <name type="scientific">Grus japonensis</name>
    <name type="common">Japanese crane</name>
    <name type="synonym">Red-crowned crane</name>
    <dbReference type="NCBI Taxonomy" id="30415"/>
    <lineage>
        <taxon>Eukaryota</taxon>
        <taxon>Metazoa</taxon>
        <taxon>Chordata</taxon>
        <taxon>Craniata</taxon>
        <taxon>Vertebrata</taxon>
        <taxon>Euteleostomi</taxon>
        <taxon>Archelosauria</taxon>
        <taxon>Archosauria</taxon>
        <taxon>Dinosauria</taxon>
        <taxon>Saurischia</taxon>
        <taxon>Theropoda</taxon>
        <taxon>Coelurosauria</taxon>
        <taxon>Aves</taxon>
        <taxon>Neognathae</taxon>
        <taxon>Neoaves</taxon>
        <taxon>Gruiformes</taxon>
        <taxon>Gruidae</taxon>
        <taxon>Grus</taxon>
    </lineage>
</organism>
<gene>
    <name evidence="11" type="ORF">GRJ2_000567000</name>
</gene>
<keyword evidence="5" id="KW-0677">Repeat</keyword>
<evidence type="ECO:0000256" key="4">
    <source>
        <dbReference type="ARBA" id="ARBA00022692"/>
    </source>
</evidence>
<comment type="caution">
    <text evidence="11">The sequence shown here is derived from an EMBL/GenBank/DDBJ whole genome shotgun (WGS) entry which is preliminary data.</text>
</comment>
<evidence type="ECO:0000256" key="1">
    <source>
        <dbReference type="ARBA" id="ARBA00004141"/>
    </source>
</evidence>
<dbReference type="GO" id="GO:0016020">
    <property type="term" value="C:membrane"/>
    <property type="evidence" value="ECO:0007669"/>
    <property type="project" value="UniProtKB-SubCell"/>
</dbReference>
<dbReference type="PANTHER" id="PTHR45618">
    <property type="entry name" value="MITOCHONDRIAL DICARBOXYLATE CARRIER-RELATED"/>
    <property type="match status" value="1"/>
</dbReference>
<name>A0ABC9W8A7_GRUJA</name>
<keyword evidence="4 8" id="KW-0812">Transmembrane</keyword>
<feature type="repeat" description="Solcar" evidence="8">
    <location>
        <begin position="103"/>
        <end position="191"/>
    </location>
</feature>
<evidence type="ECO:0000256" key="2">
    <source>
        <dbReference type="ARBA" id="ARBA00006375"/>
    </source>
</evidence>